<dbReference type="EMBL" id="UWJD01000002">
    <property type="protein sequence ID" value="VCT84850.1"/>
    <property type="molecule type" value="Genomic_DNA"/>
</dbReference>
<name>A0A650MMP5_9CLOT</name>
<keyword evidence="1" id="KW-0472">Membrane</keyword>
<keyword evidence="1" id="KW-1133">Transmembrane helix</keyword>
<gene>
    <name evidence="2" type="ORF">CNEO_42898</name>
    <name evidence="3" type="ORF">CNEONATNEC25_02451</name>
</gene>
<reference evidence="2" key="2">
    <citation type="submission" date="2021-10" db="EMBL/GenBank/DDBJ databases">
        <authorList>
            <person name="Mesa V."/>
        </authorList>
    </citation>
    <scope>NUCLEOTIDE SEQUENCE</scope>
    <source>
        <strain evidence="2">CC3_PB</strain>
    </source>
</reference>
<dbReference type="AlphaFoldDB" id="A0A650MMP5"/>
<evidence type="ECO:0000313" key="2">
    <source>
        <dbReference type="EMBL" id="CAG9707202.1"/>
    </source>
</evidence>
<dbReference type="Pfam" id="PF12669">
    <property type="entry name" value="FeoB_associated"/>
    <property type="match status" value="1"/>
</dbReference>
<dbReference type="RefSeq" id="WP_125149864.1">
    <property type="nucleotide sequence ID" value="NZ_CAKJVE010000004.1"/>
</dbReference>
<dbReference type="Proteomes" id="UP000789738">
    <property type="component" value="Unassembled WGS sequence"/>
</dbReference>
<sequence length="49" mass="5467">MFEIIATLIIIALAVFIIIKSLFNSKDGKCNCGCDKCNSRKKCVKKDND</sequence>
<evidence type="ECO:0000256" key="1">
    <source>
        <dbReference type="SAM" id="Phobius"/>
    </source>
</evidence>
<organism evidence="3 4">
    <name type="scientific">Clostridium neonatale</name>
    <dbReference type="NCBI Taxonomy" id="137838"/>
    <lineage>
        <taxon>Bacteria</taxon>
        <taxon>Bacillati</taxon>
        <taxon>Bacillota</taxon>
        <taxon>Clostridia</taxon>
        <taxon>Eubacteriales</taxon>
        <taxon>Clostridiaceae</taxon>
        <taxon>Clostridium</taxon>
    </lineage>
</organism>
<protein>
    <submittedName>
        <fullName evidence="2">Virus attachment protein p12 family</fullName>
    </submittedName>
</protein>
<dbReference type="Proteomes" id="UP000431451">
    <property type="component" value="Unassembled WGS sequence"/>
</dbReference>
<feature type="transmembrane region" description="Helical" evidence="1">
    <location>
        <begin position="6"/>
        <end position="23"/>
    </location>
</feature>
<accession>A0A650MMP5</accession>
<keyword evidence="1" id="KW-0812">Transmembrane</keyword>
<reference evidence="3 4" key="1">
    <citation type="submission" date="2018-06" db="EMBL/GenBank/DDBJ databases">
        <authorList>
            <consortium name="IHU Genomes"/>
        </authorList>
    </citation>
    <scope>NUCLEOTIDE SEQUENCE [LARGE SCALE GENOMIC DNA]</scope>
    <source>
        <strain evidence="3 4">NEC25</strain>
    </source>
</reference>
<dbReference type="EMBL" id="CAKJVE010000004">
    <property type="protein sequence ID" value="CAG9707202.1"/>
    <property type="molecule type" value="Genomic_DNA"/>
</dbReference>
<evidence type="ECO:0000313" key="4">
    <source>
        <dbReference type="Proteomes" id="UP000431451"/>
    </source>
</evidence>
<evidence type="ECO:0000313" key="3">
    <source>
        <dbReference type="EMBL" id="VCT84850.1"/>
    </source>
</evidence>
<proteinExistence type="predicted"/>